<gene>
    <name evidence="8" type="ORF">ACFPRH_16255</name>
</gene>
<keyword evidence="4" id="KW-0503">Monooxygenase</keyword>
<keyword evidence="2" id="KW-0288">FMN</keyword>
<accession>A0ABW0AHW1</accession>
<evidence type="ECO:0000313" key="9">
    <source>
        <dbReference type="Proteomes" id="UP001596160"/>
    </source>
</evidence>
<feature type="domain" description="Luciferase-like" evidence="7">
    <location>
        <begin position="47"/>
        <end position="414"/>
    </location>
</feature>
<dbReference type="Gene3D" id="3.20.20.30">
    <property type="entry name" value="Luciferase-like domain"/>
    <property type="match status" value="1"/>
</dbReference>
<evidence type="ECO:0000259" key="7">
    <source>
        <dbReference type="Pfam" id="PF00296"/>
    </source>
</evidence>
<feature type="compositionally biased region" description="Low complexity" evidence="6">
    <location>
        <begin position="1"/>
        <end position="14"/>
    </location>
</feature>
<keyword evidence="9" id="KW-1185">Reference proteome</keyword>
<reference evidence="9" key="1">
    <citation type="journal article" date="2019" name="Int. J. Syst. Evol. Microbiol.">
        <title>The Global Catalogue of Microorganisms (GCM) 10K type strain sequencing project: providing services to taxonomists for standard genome sequencing and annotation.</title>
        <authorList>
            <consortium name="The Broad Institute Genomics Platform"/>
            <consortium name="The Broad Institute Genome Sequencing Center for Infectious Disease"/>
            <person name="Wu L."/>
            <person name="Ma J."/>
        </authorList>
    </citation>
    <scope>NUCLEOTIDE SEQUENCE [LARGE SCALE GENOMIC DNA]</scope>
    <source>
        <strain evidence="9">PCU 266</strain>
    </source>
</reference>
<name>A0ABW0AHW1_9ACTN</name>
<dbReference type="InterPro" id="IPR036661">
    <property type="entry name" value="Luciferase-like_sf"/>
</dbReference>
<comment type="similarity">
    <text evidence="5">Belongs to the NtaA/SnaA/DszA monooxygenase family.</text>
</comment>
<evidence type="ECO:0000256" key="6">
    <source>
        <dbReference type="SAM" id="MobiDB-lite"/>
    </source>
</evidence>
<dbReference type="SUPFAM" id="SSF51679">
    <property type="entry name" value="Bacterial luciferase-like"/>
    <property type="match status" value="1"/>
</dbReference>
<evidence type="ECO:0000256" key="3">
    <source>
        <dbReference type="ARBA" id="ARBA00023002"/>
    </source>
</evidence>
<dbReference type="PANTHER" id="PTHR30011:SF16">
    <property type="entry name" value="C2H2 FINGER DOMAIN TRANSCRIPTION FACTOR (EUROFUNG)-RELATED"/>
    <property type="match status" value="1"/>
</dbReference>
<dbReference type="InterPro" id="IPR051260">
    <property type="entry name" value="Diverse_substr_monoxygenases"/>
</dbReference>
<dbReference type="InterPro" id="IPR016215">
    <property type="entry name" value="NTA_MOA"/>
</dbReference>
<dbReference type="Proteomes" id="UP001596160">
    <property type="component" value="Unassembled WGS sequence"/>
</dbReference>
<organism evidence="8 9">
    <name type="scientific">Streptomyces amakusaensis</name>
    <dbReference type="NCBI Taxonomy" id="67271"/>
    <lineage>
        <taxon>Bacteria</taxon>
        <taxon>Bacillati</taxon>
        <taxon>Actinomycetota</taxon>
        <taxon>Actinomycetes</taxon>
        <taxon>Kitasatosporales</taxon>
        <taxon>Streptomycetaceae</taxon>
        <taxon>Streptomyces</taxon>
    </lineage>
</organism>
<evidence type="ECO:0000256" key="4">
    <source>
        <dbReference type="ARBA" id="ARBA00023033"/>
    </source>
</evidence>
<comment type="caution">
    <text evidence="8">The sequence shown here is derived from an EMBL/GenBank/DDBJ whole genome shotgun (WGS) entry which is preliminary data.</text>
</comment>
<keyword evidence="1" id="KW-0285">Flavoprotein</keyword>
<proteinExistence type="inferred from homology"/>
<dbReference type="Pfam" id="PF00296">
    <property type="entry name" value="Bac_luciferase"/>
    <property type="match status" value="1"/>
</dbReference>
<dbReference type="RefSeq" id="WP_344479800.1">
    <property type="nucleotide sequence ID" value="NZ_BAAASB010000013.1"/>
</dbReference>
<evidence type="ECO:0000256" key="2">
    <source>
        <dbReference type="ARBA" id="ARBA00022643"/>
    </source>
</evidence>
<sequence length="439" mass="47620">MSTSSPTSSPDSSPVAGRRTGGAPILLLNAQYLPTSKDWRTADGRADSPFHLGTFVREAQRAEAAGFDALFQADFSGVNRAALRSGPPLQLFESFQAAAVIAGATSRIKVMPTVSTMYAHPSAFARSLASLDRLSEGRAWINVVSSFRPGTAIGVKREVSRSQHHAQAEEFLKVAKELWASWPPEANTPDPVTGHYIREGLIKDVQHQGEFYRQSGPIDMAPYSAAFPFTLQATSSLTGVRLAARTADGVFAGTPTLGAAKELRRILRREAVAAGRPADSVALLPGSYIHVVGTREEAELLLSAERARTQVFGGQLAVEQLRARYPGLRLDGVGPADRIPADLISEDPDKVFEEFGSRYLPLWDLARTEGRKPGRTVGEFAAEVISLSEHARFIGTAEQIGDELRRWYDEGGVDGFQTILGNEFEALCERVIPRFLGKS</sequence>
<dbReference type="InterPro" id="IPR011251">
    <property type="entry name" value="Luciferase-like_dom"/>
</dbReference>
<evidence type="ECO:0000256" key="1">
    <source>
        <dbReference type="ARBA" id="ARBA00022630"/>
    </source>
</evidence>
<dbReference type="PANTHER" id="PTHR30011">
    <property type="entry name" value="ALKANESULFONATE MONOOXYGENASE-RELATED"/>
    <property type="match status" value="1"/>
</dbReference>
<evidence type="ECO:0000313" key="8">
    <source>
        <dbReference type="EMBL" id="MFC5153289.1"/>
    </source>
</evidence>
<protein>
    <submittedName>
        <fullName evidence="8">LLM class flavin-dependent oxidoreductase</fullName>
    </submittedName>
</protein>
<dbReference type="EMBL" id="JBHSKP010000009">
    <property type="protein sequence ID" value="MFC5153289.1"/>
    <property type="molecule type" value="Genomic_DNA"/>
</dbReference>
<evidence type="ECO:0000256" key="5">
    <source>
        <dbReference type="ARBA" id="ARBA00033748"/>
    </source>
</evidence>
<feature type="region of interest" description="Disordered" evidence="6">
    <location>
        <begin position="1"/>
        <end position="20"/>
    </location>
</feature>
<keyword evidence="3" id="KW-0560">Oxidoreductase</keyword>
<dbReference type="PIRSF" id="PIRSF000337">
    <property type="entry name" value="NTA_MOA"/>
    <property type="match status" value="1"/>
</dbReference>